<dbReference type="PROSITE" id="PS01334">
    <property type="entry name" value="PYRASE_CYS"/>
    <property type="match status" value="1"/>
</dbReference>
<dbReference type="Proteomes" id="UP001164706">
    <property type="component" value="Chromosome"/>
</dbReference>
<dbReference type="Pfam" id="PF01470">
    <property type="entry name" value="Peptidase_C15"/>
    <property type="match status" value="1"/>
</dbReference>
<dbReference type="KEGG" id="mdb:OVN18_00055"/>
<evidence type="ECO:0000256" key="3">
    <source>
        <dbReference type="ARBA" id="ARBA00022670"/>
    </source>
</evidence>
<feature type="active site" evidence="6">
    <location>
        <position position="138"/>
    </location>
</feature>
<keyword evidence="9" id="KW-1185">Reference proteome</keyword>
<dbReference type="KEGG" id="mdb:OVN18_13090"/>
<evidence type="ECO:0000256" key="5">
    <source>
        <dbReference type="ARBA" id="ARBA00022807"/>
    </source>
</evidence>
<sequence>MSGFEAFGGAASNPSGDVVRRLALSGHPGVRLSTVVLPVAFAASGGRLRAAVDEFRPDVVIALGLAEGRSGITPERVAINLDDARIPDNDGAQPIDERIELHGPDGRFTGLPVKAIVDALQKADLPASVSLSAGSYVCNHVFYVLQALAEQSERQGRPLRSGFIHVPASPELAAGHPGMPSLSLDELERGIRIVIDTVVATPVDARLPGGAIH</sequence>
<keyword evidence="4 7" id="KW-0378">Hydrolase</keyword>
<dbReference type="Gene3D" id="3.40.630.20">
    <property type="entry name" value="Peptidase C15, pyroglutamyl peptidase I-like"/>
    <property type="match status" value="1"/>
</dbReference>
<evidence type="ECO:0000256" key="6">
    <source>
        <dbReference type="PROSITE-ProRule" id="PRU10077"/>
    </source>
</evidence>
<dbReference type="GO" id="GO:0006508">
    <property type="term" value="P:proteolysis"/>
    <property type="evidence" value="ECO:0007669"/>
    <property type="project" value="UniProtKB-KW"/>
</dbReference>
<dbReference type="EMBL" id="CP113089">
    <property type="protein sequence ID" value="WAB82805.1"/>
    <property type="molecule type" value="Genomic_DNA"/>
</dbReference>
<dbReference type="NCBIfam" id="NF009676">
    <property type="entry name" value="PRK13197.1"/>
    <property type="match status" value="1"/>
</dbReference>
<evidence type="ECO:0000313" key="8">
    <source>
        <dbReference type="EMBL" id="WAB82805.1"/>
    </source>
</evidence>
<dbReference type="GO" id="GO:0005829">
    <property type="term" value="C:cytosol"/>
    <property type="evidence" value="ECO:0007669"/>
    <property type="project" value="InterPro"/>
</dbReference>
<evidence type="ECO:0000313" key="9">
    <source>
        <dbReference type="Proteomes" id="UP001164706"/>
    </source>
</evidence>
<keyword evidence="5" id="KW-0788">Thiol protease</keyword>
<dbReference type="PIRSF" id="PIRSF015592">
    <property type="entry name" value="Prld-crbxl_pptds"/>
    <property type="match status" value="1"/>
</dbReference>
<dbReference type="InterPro" id="IPR036440">
    <property type="entry name" value="Peptidase_C15-like_sf"/>
</dbReference>
<dbReference type="AlphaFoldDB" id="A0A9E8SA86"/>
<evidence type="ECO:0000256" key="1">
    <source>
        <dbReference type="ARBA" id="ARBA00006641"/>
    </source>
</evidence>
<dbReference type="PRINTS" id="PR00706">
    <property type="entry name" value="PYROGLUPTASE"/>
</dbReference>
<keyword evidence="3" id="KW-0645">Protease</keyword>
<evidence type="ECO:0000256" key="2">
    <source>
        <dbReference type="ARBA" id="ARBA00022490"/>
    </source>
</evidence>
<protein>
    <recommendedName>
        <fullName evidence="6">Pyroglutamyl-peptidase I</fullName>
        <ecNumber evidence="6">3.4.19.3</ecNumber>
    </recommendedName>
</protein>
<dbReference type="EC" id="3.4.19.3" evidence="6"/>
<dbReference type="InterPro" id="IPR033694">
    <property type="entry name" value="PGPEP1_Cys_AS"/>
</dbReference>
<dbReference type="InterPro" id="IPR029762">
    <property type="entry name" value="PGP-I_bact-type"/>
</dbReference>
<comment type="catalytic activity">
    <reaction evidence="6">
        <text>Release of an N-terminal pyroglutamyl group from a polypeptide, the second amino acid generally not being Pro.</text>
        <dbReference type="EC" id="3.4.19.3"/>
    </reaction>
</comment>
<dbReference type="CDD" id="cd00501">
    <property type="entry name" value="Peptidase_C15"/>
    <property type="match status" value="1"/>
</dbReference>
<dbReference type="PANTHER" id="PTHR23402">
    <property type="entry name" value="PROTEASE FAMILY C15 PYROGLUTAMYL-PEPTIDASE I-RELATED"/>
    <property type="match status" value="1"/>
</dbReference>
<comment type="similarity">
    <text evidence="1">Belongs to the peptidase C15 family.</text>
</comment>
<evidence type="ECO:0000256" key="4">
    <source>
        <dbReference type="ARBA" id="ARBA00022801"/>
    </source>
</evidence>
<dbReference type="GO" id="GO:0016920">
    <property type="term" value="F:pyroglutamyl-peptidase activity"/>
    <property type="evidence" value="ECO:0007669"/>
    <property type="project" value="UniProtKB-EC"/>
</dbReference>
<dbReference type="SUPFAM" id="SSF53182">
    <property type="entry name" value="Pyrrolidone carboxyl peptidase (pyroglutamate aminopeptidase)"/>
    <property type="match status" value="1"/>
</dbReference>
<name>A0A9E8SA86_9MICO</name>
<keyword evidence="2" id="KW-0963">Cytoplasm</keyword>
<dbReference type="NCBIfam" id="TIGR00504">
    <property type="entry name" value="pyro_pdase"/>
    <property type="match status" value="1"/>
</dbReference>
<dbReference type="EMBL" id="CP113089">
    <property type="protein sequence ID" value="WAB82804.1"/>
    <property type="molecule type" value="Genomic_DNA"/>
</dbReference>
<evidence type="ECO:0000313" key="7">
    <source>
        <dbReference type="EMBL" id="WAB82804.1"/>
    </source>
</evidence>
<dbReference type="PANTHER" id="PTHR23402:SF1">
    <property type="entry name" value="PYROGLUTAMYL-PEPTIDASE I"/>
    <property type="match status" value="1"/>
</dbReference>
<dbReference type="InterPro" id="IPR000816">
    <property type="entry name" value="Peptidase_C15"/>
</dbReference>
<dbReference type="RefSeq" id="WP_267783058.1">
    <property type="nucleotide sequence ID" value="NZ_CP113089.1"/>
</dbReference>
<gene>
    <name evidence="7" type="primary">pcp</name>
    <name evidence="8" type="ORF">OVN18_00055</name>
    <name evidence="7" type="ORF">OVN18_13090</name>
</gene>
<organism evidence="7 9">
    <name type="scientific">Microcella daejeonensis</name>
    <dbReference type="NCBI Taxonomy" id="2994971"/>
    <lineage>
        <taxon>Bacteria</taxon>
        <taxon>Bacillati</taxon>
        <taxon>Actinomycetota</taxon>
        <taxon>Actinomycetes</taxon>
        <taxon>Micrococcales</taxon>
        <taxon>Microbacteriaceae</taxon>
        <taxon>Microcella</taxon>
    </lineage>
</organism>
<dbReference type="InterPro" id="IPR016125">
    <property type="entry name" value="Peptidase_C15-like"/>
</dbReference>
<reference evidence="7" key="1">
    <citation type="submission" date="2022-11" db="EMBL/GenBank/DDBJ databases">
        <title>Description of Microcella daejonensis nov. sp, isolated from riverside soil.</title>
        <authorList>
            <person name="Molina K.M."/>
            <person name="Kim S.B."/>
        </authorList>
    </citation>
    <scope>NUCLEOTIDE SEQUENCE</scope>
    <source>
        <strain evidence="7">MMS21-STM12</strain>
    </source>
</reference>
<accession>A0A9E8SA86</accession>
<proteinExistence type="inferred from homology"/>